<dbReference type="InterPro" id="IPR008952">
    <property type="entry name" value="Tetraspanin_EC2_sf"/>
</dbReference>
<comment type="similarity">
    <text evidence="2 6">Belongs to the tetraspanin (TM4SF) family.</text>
</comment>
<dbReference type="InterPro" id="IPR000301">
    <property type="entry name" value="Tetraspanin_animals"/>
</dbReference>
<proteinExistence type="inferred from homology"/>
<dbReference type="PANTHER" id="PTHR19282:SF544">
    <property type="entry name" value="TETRASPANIN"/>
    <property type="match status" value="1"/>
</dbReference>
<organism evidence="7 8">
    <name type="scientific">Dermatophagoides pteronyssinus</name>
    <name type="common">European house dust mite</name>
    <dbReference type="NCBI Taxonomy" id="6956"/>
    <lineage>
        <taxon>Eukaryota</taxon>
        <taxon>Metazoa</taxon>
        <taxon>Ecdysozoa</taxon>
        <taxon>Arthropoda</taxon>
        <taxon>Chelicerata</taxon>
        <taxon>Arachnida</taxon>
        <taxon>Acari</taxon>
        <taxon>Acariformes</taxon>
        <taxon>Sarcoptiformes</taxon>
        <taxon>Astigmata</taxon>
        <taxon>Psoroptidia</taxon>
        <taxon>Analgoidea</taxon>
        <taxon>Pyroglyphidae</taxon>
        <taxon>Dermatophagoidinae</taxon>
        <taxon>Dermatophagoides</taxon>
    </lineage>
</organism>
<evidence type="ECO:0000256" key="6">
    <source>
        <dbReference type="RuleBase" id="RU361218"/>
    </source>
</evidence>
<evidence type="ECO:0000256" key="5">
    <source>
        <dbReference type="ARBA" id="ARBA00023136"/>
    </source>
</evidence>
<dbReference type="PANTHER" id="PTHR19282">
    <property type="entry name" value="TETRASPANIN"/>
    <property type="match status" value="1"/>
</dbReference>
<dbReference type="Gene3D" id="1.10.1450.10">
    <property type="entry name" value="Tetraspanin"/>
    <property type="match status" value="1"/>
</dbReference>
<dbReference type="SUPFAM" id="SSF48652">
    <property type="entry name" value="Tetraspanin"/>
    <property type="match status" value="1"/>
</dbReference>
<feature type="transmembrane region" description="Helical" evidence="6">
    <location>
        <begin position="12"/>
        <end position="32"/>
    </location>
</feature>
<protein>
    <recommendedName>
        <fullName evidence="6">Tetraspanin</fullName>
    </recommendedName>
</protein>
<sequence>MGEGSISCMRYILCAFTLVFVIFGILLVYTGFSTFISLNQYSLVITNSPDAATIVLLVLGFVIFLISFLGCCGAITGNDFMLRTFSFIITLLLLIEIITVVFVFTFKKTIRQSLESGLDEAIRKYNDSDDSAINKMIDDIQTRFACCGADNPKDWKNNTNYTDGSLPKSCCEKDHGVRCSMSGPHFVSGCVEIITGELRNSVSYLGSLVVTLIVVQIIGLIFSCVLLGQRRRYNYV</sequence>
<dbReference type="PRINTS" id="PR00259">
    <property type="entry name" value="TMFOUR"/>
</dbReference>
<keyword evidence="3 6" id="KW-0812">Transmembrane</keyword>
<dbReference type="CDD" id="cd03127">
    <property type="entry name" value="tetraspanin_LEL"/>
    <property type="match status" value="1"/>
</dbReference>
<accession>A0A6P6YDT9</accession>
<reference evidence="8" key="1">
    <citation type="submission" date="2025-08" db="UniProtKB">
        <authorList>
            <consortium name="RefSeq"/>
        </authorList>
    </citation>
    <scope>IDENTIFICATION</scope>
    <source>
        <strain evidence="8">Airmid</strain>
    </source>
</reference>
<evidence type="ECO:0000313" key="8">
    <source>
        <dbReference type="RefSeq" id="XP_027203455.1"/>
    </source>
</evidence>
<dbReference type="OMA" id="NTDMEDM"/>
<dbReference type="AlphaFoldDB" id="A0A6P6YDT9"/>
<evidence type="ECO:0000256" key="3">
    <source>
        <dbReference type="ARBA" id="ARBA00022692"/>
    </source>
</evidence>
<dbReference type="RefSeq" id="XP_027203455.1">
    <property type="nucleotide sequence ID" value="XM_027347654.1"/>
</dbReference>
<keyword evidence="7" id="KW-1185">Reference proteome</keyword>
<dbReference type="InterPro" id="IPR018499">
    <property type="entry name" value="Tetraspanin/Peripherin"/>
</dbReference>
<dbReference type="GeneID" id="113797298"/>
<dbReference type="KEGG" id="dpte:113797298"/>
<dbReference type="Pfam" id="PF00335">
    <property type="entry name" value="Tetraspanin"/>
    <property type="match status" value="1"/>
</dbReference>
<comment type="subcellular location">
    <subcellularLocation>
        <location evidence="1 6">Membrane</location>
        <topology evidence="1 6">Multi-pass membrane protein</topology>
    </subcellularLocation>
</comment>
<dbReference type="Proteomes" id="UP000515146">
    <property type="component" value="Unplaced"/>
</dbReference>
<dbReference type="FunCoup" id="A0A6P6YDT9">
    <property type="interactions" value="154"/>
</dbReference>
<feature type="transmembrane region" description="Helical" evidence="6">
    <location>
        <begin position="204"/>
        <end position="228"/>
    </location>
</feature>
<dbReference type="GO" id="GO:0005886">
    <property type="term" value="C:plasma membrane"/>
    <property type="evidence" value="ECO:0007669"/>
    <property type="project" value="TreeGrafter"/>
</dbReference>
<name>A0A6P6YDT9_DERPT</name>
<feature type="transmembrane region" description="Helical" evidence="6">
    <location>
        <begin position="52"/>
        <end position="75"/>
    </location>
</feature>
<evidence type="ECO:0000256" key="1">
    <source>
        <dbReference type="ARBA" id="ARBA00004141"/>
    </source>
</evidence>
<dbReference type="OrthoDB" id="6496642at2759"/>
<dbReference type="InterPro" id="IPR018503">
    <property type="entry name" value="Tetraspanin_CS"/>
</dbReference>
<keyword evidence="5 6" id="KW-0472">Membrane</keyword>
<evidence type="ECO:0000313" key="7">
    <source>
        <dbReference type="Proteomes" id="UP000515146"/>
    </source>
</evidence>
<gene>
    <name evidence="8" type="primary">LOC113797298</name>
</gene>
<feature type="transmembrane region" description="Helical" evidence="6">
    <location>
        <begin position="87"/>
        <end position="106"/>
    </location>
</feature>
<dbReference type="InParanoid" id="A0A6P6YDT9"/>
<dbReference type="PROSITE" id="PS00421">
    <property type="entry name" value="TM4_1"/>
    <property type="match status" value="1"/>
</dbReference>
<evidence type="ECO:0000256" key="2">
    <source>
        <dbReference type="ARBA" id="ARBA00006840"/>
    </source>
</evidence>
<dbReference type="PIRSF" id="PIRSF002419">
    <property type="entry name" value="Tetraspanin"/>
    <property type="match status" value="1"/>
</dbReference>
<keyword evidence="4 6" id="KW-1133">Transmembrane helix</keyword>
<evidence type="ECO:0000256" key="4">
    <source>
        <dbReference type="ARBA" id="ARBA00022989"/>
    </source>
</evidence>